<dbReference type="AlphaFoldDB" id="X1ILB7"/>
<evidence type="ECO:0000313" key="1">
    <source>
        <dbReference type="EMBL" id="GAH83226.1"/>
    </source>
</evidence>
<organism evidence="1">
    <name type="scientific">marine sediment metagenome</name>
    <dbReference type="NCBI Taxonomy" id="412755"/>
    <lineage>
        <taxon>unclassified sequences</taxon>
        <taxon>metagenomes</taxon>
        <taxon>ecological metagenomes</taxon>
    </lineage>
</organism>
<sequence length="64" mass="7483">MDKSDERRSEQRLRYYWPVWFAEDLNDALSQGQMLDISSRAAAFTCRADDTCPYLGQEITARFS</sequence>
<proteinExistence type="predicted"/>
<gene>
    <name evidence="1" type="ORF">S03H2_57688</name>
</gene>
<protein>
    <recommendedName>
        <fullName evidence="2">PilZ domain-containing protein</fullName>
    </recommendedName>
</protein>
<dbReference type="EMBL" id="BARU01036989">
    <property type="protein sequence ID" value="GAH83226.1"/>
    <property type="molecule type" value="Genomic_DNA"/>
</dbReference>
<name>X1ILB7_9ZZZZ</name>
<evidence type="ECO:0008006" key="2">
    <source>
        <dbReference type="Google" id="ProtNLM"/>
    </source>
</evidence>
<comment type="caution">
    <text evidence="1">The sequence shown here is derived from an EMBL/GenBank/DDBJ whole genome shotgun (WGS) entry which is preliminary data.</text>
</comment>
<reference evidence="1" key="1">
    <citation type="journal article" date="2014" name="Front. Microbiol.">
        <title>High frequency of phylogenetically diverse reductive dehalogenase-homologous genes in deep subseafloor sedimentary metagenomes.</title>
        <authorList>
            <person name="Kawai M."/>
            <person name="Futagami T."/>
            <person name="Toyoda A."/>
            <person name="Takaki Y."/>
            <person name="Nishi S."/>
            <person name="Hori S."/>
            <person name="Arai W."/>
            <person name="Tsubouchi T."/>
            <person name="Morono Y."/>
            <person name="Uchiyama I."/>
            <person name="Ito T."/>
            <person name="Fujiyama A."/>
            <person name="Inagaki F."/>
            <person name="Takami H."/>
        </authorList>
    </citation>
    <scope>NUCLEOTIDE SEQUENCE</scope>
    <source>
        <strain evidence="1">Expedition CK06-06</strain>
    </source>
</reference>
<accession>X1ILB7</accession>
<feature type="non-terminal residue" evidence="1">
    <location>
        <position position="64"/>
    </location>
</feature>